<keyword evidence="3" id="KW-0964">Secreted</keyword>
<dbReference type="OrthoDB" id="5978072at2759"/>
<dbReference type="Proteomes" id="UP000694844">
    <property type="component" value="Chromosome 3"/>
</dbReference>
<feature type="domain" description="Alpha-carbonic anhydrase" evidence="5">
    <location>
        <begin position="25"/>
        <end position="286"/>
    </location>
</feature>
<dbReference type="SUPFAM" id="SSF51069">
    <property type="entry name" value="Carbonic anhydrase"/>
    <property type="match status" value="1"/>
</dbReference>
<keyword evidence="4" id="KW-0732">Signal</keyword>
<dbReference type="GO" id="GO:0008270">
    <property type="term" value="F:zinc ion binding"/>
    <property type="evidence" value="ECO:0007669"/>
    <property type="project" value="InterPro"/>
</dbReference>
<sequence>MSSRTVCALLCILPYLPGVRSMWDEWWTYDGISGPSRWGSYNTEWELCDKGRFQSPINIKPSSLIFDPNLQPINITNEKVDGVVMNTGHDIRVSLNKSRGFGLNVTGGPLSYKYTIFQIKLHLGTHNDVGSEHKVAGKAFPAEIQLLAYNSELYANVTHAKKSPYGIAVVAILAALRELGNQHFSVLVRAAEKLNAKGLSTDLYKFSLSEILPSTMTYLTYEGSLTQPGCQETVTWVILNKPLYISTYQLEKLRELTRGNGIGDPLMENNFRPVQPDNRRLVRTNIPVTEEPDCNIKKTTSYTVNNKLKPS</sequence>
<dbReference type="GO" id="GO:0006730">
    <property type="term" value="P:one-carbon metabolic process"/>
    <property type="evidence" value="ECO:0007669"/>
    <property type="project" value="TreeGrafter"/>
</dbReference>
<dbReference type="RefSeq" id="XP_022320282.1">
    <property type="nucleotide sequence ID" value="XM_022464574.1"/>
</dbReference>
<evidence type="ECO:0000256" key="2">
    <source>
        <dbReference type="ARBA" id="ARBA00010718"/>
    </source>
</evidence>
<gene>
    <name evidence="7" type="primary">LOC111122701</name>
</gene>
<evidence type="ECO:0000313" key="7">
    <source>
        <dbReference type="RefSeq" id="XP_022320282.1"/>
    </source>
</evidence>
<dbReference type="GO" id="GO:0005576">
    <property type="term" value="C:extracellular region"/>
    <property type="evidence" value="ECO:0007669"/>
    <property type="project" value="UniProtKB-SubCell"/>
</dbReference>
<dbReference type="GO" id="GO:0004089">
    <property type="term" value="F:carbonate dehydratase activity"/>
    <property type="evidence" value="ECO:0007669"/>
    <property type="project" value="InterPro"/>
</dbReference>
<dbReference type="PANTHER" id="PTHR18952">
    <property type="entry name" value="CARBONIC ANHYDRASE"/>
    <property type="match status" value="1"/>
</dbReference>
<dbReference type="AlphaFoldDB" id="A0A8B8CWP4"/>
<dbReference type="InterPro" id="IPR023561">
    <property type="entry name" value="Carbonic_anhydrase_a-class"/>
</dbReference>
<evidence type="ECO:0000259" key="5">
    <source>
        <dbReference type="PROSITE" id="PS51144"/>
    </source>
</evidence>
<dbReference type="PANTHER" id="PTHR18952:SF208">
    <property type="entry name" value="CARBONIC ANHYDRASE XA-RELATED"/>
    <property type="match status" value="1"/>
</dbReference>
<accession>A0A8B8CWP4</accession>
<feature type="signal peptide" evidence="4">
    <location>
        <begin position="1"/>
        <end position="21"/>
    </location>
</feature>
<evidence type="ECO:0000256" key="1">
    <source>
        <dbReference type="ARBA" id="ARBA00004613"/>
    </source>
</evidence>
<dbReference type="KEGG" id="cvn:111122701"/>
<dbReference type="GeneID" id="111122701"/>
<dbReference type="SMART" id="SM01057">
    <property type="entry name" value="Carb_anhydrase"/>
    <property type="match status" value="1"/>
</dbReference>
<keyword evidence="6" id="KW-1185">Reference proteome</keyword>
<evidence type="ECO:0000256" key="4">
    <source>
        <dbReference type="SAM" id="SignalP"/>
    </source>
</evidence>
<evidence type="ECO:0000313" key="6">
    <source>
        <dbReference type="Proteomes" id="UP000694844"/>
    </source>
</evidence>
<dbReference type="Gene3D" id="3.10.200.10">
    <property type="entry name" value="Alpha carbonic anhydrase"/>
    <property type="match status" value="1"/>
</dbReference>
<organism evidence="6 7">
    <name type="scientific">Crassostrea virginica</name>
    <name type="common">Eastern oyster</name>
    <dbReference type="NCBI Taxonomy" id="6565"/>
    <lineage>
        <taxon>Eukaryota</taxon>
        <taxon>Metazoa</taxon>
        <taxon>Spiralia</taxon>
        <taxon>Lophotrochozoa</taxon>
        <taxon>Mollusca</taxon>
        <taxon>Bivalvia</taxon>
        <taxon>Autobranchia</taxon>
        <taxon>Pteriomorphia</taxon>
        <taxon>Ostreida</taxon>
        <taxon>Ostreoidea</taxon>
        <taxon>Ostreidae</taxon>
        <taxon>Crassostrea</taxon>
    </lineage>
</organism>
<dbReference type="PROSITE" id="PS51144">
    <property type="entry name" value="ALPHA_CA_2"/>
    <property type="match status" value="1"/>
</dbReference>
<feature type="chain" id="PRO_5034365779" evidence="4">
    <location>
        <begin position="22"/>
        <end position="311"/>
    </location>
</feature>
<comment type="similarity">
    <text evidence="2">Belongs to the alpha-carbonic anhydrase family.</text>
</comment>
<protein>
    <submittedName>
        <fullName evidence="7">Carbonic anhydrase-like protein 1</fullName>
    </submittedName>
</protein>
<reference evidence="7" key="1">
    <citation type="submission" date="2025-08" db="UniProtKB">
        <authorList>
            <consortium name="RefSeq"/>
        </authorList>
    </citation>
    <scope>IDENTIFICATION</scope>
    <source>
        <tissue evidence="7">Whole sample</tissue>
    </source>
</reference>
<dbReference type="InterPro" id="IPR001148">
    <property type="entry name" value="CA_dom"/>
</dbReference>
<dbReference type="Pfam" id="PF00194">
    <property type="entry name" value="Carb_anhydrase"/>
    <property type="match status" value="1"/>
</dbReference>
<proteinExistence type="inferred from homology"/>
<name>A0A8B8CWP4_CRAVI</name>
<evidence type="ECO:0000256" key="3">
    <source>
        <dbReference type="ARBA" id="ARBA00022525"/>
    </source>
</evidence>
<dbReference type="InterPro" id="IPR036398">
    <property type="entry name" value="CA_dom_sf"/>
</dbReference>
<comment type="subcellular location">
    <subcellularLocation>
        <location evidence="1">Secreted</location>
    </subcellularLocation>
</comment>